<dbReference type="RefSeq" id="XP_053591125.1">
    <property type="nucleotide sequence ID" value="XM_053722480.1"/>
</dbReference>
<evidence type="ECO:0000313" key="2">
    <source>
        <dbReference type="EMBL" id="KAF1768603.1"/>
    </source>
</evidence>
<dbReference type="GeneID" id="78773091"/>
<evidence type="ECO:0000256" key="1">
    <source>
        <dbReference type="SAM" id="SignalP"/>
    </source>
</evidence>
<dbReference type="AlphaFoldDB" id="A0A6A5HQS3"/>
<name>A0A6A5HQS3_CAERE</name>
<protein>
    <submittedName>
        <fullName evidence="2">Uncharacterized protein</fullName>
    </submittedName>
</protein>
<gene>
    <name evidence="2" type="ORF">GCK72_000415</name>
</gene>
<accession>A0A6A5HQS3</accession>
<evidence type="ECO:0000313" key="3">
    <source>
        <dbReference type="Proteomes" id="UP000483820"/>
    </source>
</evidence>
<comment type="caution">
    <text evidence="2">The sequence shown here is derived from an EMBL/GenBank/DDBJ whole genome shotgun (WGS) entry which is preliminary data.</text>
</comment>
<organism evidence="2 3">
    <name type="scientific">Caenorhabditis remanei</name>
    <name type="common">Caenorhabditis vulgaris</name>
    <dbReference type="NCBI Taxonomy" id="31234"/>
    <lineage>
        <taxon>Eukaryota</taxon>
        <taxon>Metazoa</taxon>
        <taxon>Ecdysozoa</taxon>
        <taxon>Nematoda</taxon>
        <taxon>Chromadorea</taxon>
        <taxon>Rhabditida</taxon>
        <taxon>Rhabditina</taxon>
        <taxon>Rhabditomorpha</taxon>
        <taxon>Rhabditoidea</taxon>
        <taxon>Rhabditidae</taxon>
        <taxon>Peloderinae</taxon>
        <taxon>Caenorhabditis</taxon>
    </lineage>
</organism>
<keyword evidence="1" id="KW-0732">Signal</keyword>
<sequence length="131" mass="14715">MRLPIFLLTLAVMATATIYWKHPVKDANQEFEYQLKLIADALYIQDIDLYEKLVDANIIVAQAIIIKYVNSKAEYIHSASKTADGGLIAVAESTTAVDERVKRIYFKWELNAESPSGYKLMVCSFCSLTGC</sequence>
<proteinExistence type="predicted"/>
<dbReference type="KEGG" id="crq:GCK72_000415"/>
<feature type="chain" id="PRO_5025584977" evidence="1">
    <location>
        <begin position="17"/>
        <end position="131"/>
    </location>
</feature>
<feature type="signal peptide" evidence="1">
    <location>
        <begin position="1"/>
        <end position="16"/>
    </location>
</feature>
<dbReference type="EMBL" id="WUAV01000001">
    <property type="protein sequence ID" value="KAF1768603.1"/>
    <property type="molecule type" value="Genomic_DNA"/>
</dbReference>
<dbReference type="CTD" id="78773091"/>
<reference evidence="2 3" key="1">
    <citation type="submission" date="2019-12" db="EMBL/GenBank/DDBJ databases">
        <title>Chromosome-level assembly of the Caenorhabditis remanei genome.</title>
        <authorList>
            <person name="Teterina A.A."/>
            <person name="Willis J.H."/>
            <person name="Phillips P.C."/>
        </authorList>
    </citation>
    <scope>NUCLEOTIDE SEQUENCE [LARGE SCALE GENOMIC DNA]</scope>
    <source>
        <strain evidence="2 3">PX506</strain>
        <tissue evidence="2">Whole organism</tissue>
    </source>
</reference>
<dbReference type="Proteomes" id="UP000483820">
    <property type="component" value="Chromosome I"/>
</dbReference>